<protein>
    <submittedName>
        <fullName evidence="6">ABC transporter ATP-binding protein</fullName>
    </submittedName>
</protein>
<keyword evidence="7" id="KW-1185">Reference proteome</keyword>
<dbReference type="KEGG" id="celz:E5225_01195"/>
<name>A0A4V1CN38_9CELL</name>
<dbReference type="Gene3D" id="3.40.50.300">
    <property type="entry name" value="P-loop containing nucleotide triphosphate hydrolases"/>
    <property type="match status" value="1"/>
</dbReference>
<keyword evidence="4 6" id="KW-0067">ATP-binding</keyword>
<proteinExistence type="inferred from homology"/>
<dbReference type="Pfam" id="PF00005">
    <property type="entry name" value="ABC_tran"/>
    <property type="match status" value="1"/>
</dbReference>
<keyword evidence="2" id="KW-0813">Transport</keyword>
<dbReference type="GO" id="GO:0005524">
    <property type="term" value="F:ATP binding"/>
    <property type="evidence" value="ECO:0007669"/>
    <property type="project" value="UniProtKB-KW"/>
</dbReference>
<dbReference type="SMART" id="SM00382">
    <property type="entry name" value="AAA"/>
    <property type="match status" value="1"/>
</dbReference>
<dbReference type="InterPro" id="IPR050319">
    <property type="entry name" value="ABC_transp_ATP-bind"/>
</dbReference>
<comment type="similarity">
    <text evidence="1">Belongs to the ABC transporter superfamily.</text>
</comment>
<evidence type="ECO:0000256" key="2">
    <source>
        <dbReference type="ARBA" id="ARBA00022448"/>
    </source>
</evidence>
<dbReference type="InterPro" id="IPR027417">
    <property type="entry name" value="P-loop_NTPase"/>
</dbReference>
<dbReference type="CDD" id="cd03257">
    <property type="entry name" value="ABC_NikE_OppD_transporters"/>
    <property type="match status" value="1"/>
</dbReference>
<dbReference type="Proteomes" id="UP000296469">
    <property type="component" value="Chromosome"/>
</dbReference>
<dbReference type="PANTHER" id="PTHR43776:SF7">
    <property type="entry name" value="D,D-DIPEPTIDE TRANSPORT ATP-BINDING PROTEIN DDPF-RELATED"/>
    <property type="match status" value="1"/>
</dbReference>
<dbReference type="AlphaFoldDB" id="A0A4V1CN38"/>
<dbReference type="PROSITE" id="PS50893">
    <property type="entry name" value="ABC_TRANSPORTER_2"/>
    <property type="match status" value="1"/>
</dbReference>
<sequence>MLEVSRLVHTFGGRRGPRVHAVDDVSLWVDEGETFGLVGESGSGKSTLGRCVVGLYAPTGGSVRYRDRDVTRWARARDASQLRREVQMVFQDPYASLDPRMRVRDIVAEGLEIGRLEPDARRRASRVDDALAAVGLDPAVGGRYPHEFSGGQRQRVGIARALVLEPRLVVCDEPISALDVSVQAQIVNLLTDLKRDRGLTYLFVAHDLAMVRHVSDRVGVMHDGRLVEVGPADDVYRDPLHPYTRSLLAAVPVPDPDAPPRPRLPYDAPARHGELVEVRPGRWVREAVDAG</sequence>
<dbReference type="EMBL" id="CP039291">
    <property type="protein sequence ID" value="QCB95095.1"/>
    <property type="molecule type" value="Genomic_DNA"/>
</dbReference>
<dbReference type="InterPro" id="IPR013563">
    <property type="entry name" value="Oligopep_ABC_C"/>
</dbReference>
<evidence type="ECO:0000259" key="5">
    <source>
        <dbReference type="PROSITE" id="PS50893"/>
    </source>
</evidence>
<dbReference type="Pfam" id="PF08352">
    <property type="entry name" value="oligo_HPY"/>
    <property type="match status" value="1"/>
</dbReference>
<dbReference type="PROSITE" id="PS00211">
    <property type="entry name" value="ABC_TRANSPORTER_1"/>
    <property type="match status" value="1"/>
</dbReference>
<evidence type="ECO:0000256" key="4">
    <source>
        <dbReference type="ARBA" id="ARBA00022840"/>
    </source>
</evidence>
<reference evidence="6 7" key="1">
    <citation type="submission" date="2019-04" db="EMBL/GenBank/DDBJ databases">
        <title>Isolation and identification of Cellulomonas shaoxiangyii sp. Nov. isolated from feces of the Tibetan antelopes (Pantholops hodgsonii) in the Qinghai-Tibet plateau of China.</title>
        <authorList>
            <person name="Tian Z."/>
        </authorList>
    </citation>
    <scope>NUCLEOTIDE SEQUENCE [LARGE SCALE GENOMIC DNA]</scope>
    <source>
        <strain evidence="6 7">Z28</strain>
    </source>
</reference>
<dbReference type="InterPro" id="IPR003439">
    <property type="entry name" value="ABC_transporter-like_ATP-bd"/>
</dbReference>
<evidence type="ECO:0000256" key="1">
    <source>
        <dbReference type="ARBA" id="ARBA00005417"/>
    </source>
</evidence>
<dbReference type="FunFam" id="3.40.50.300:FF:000016">
    <property type="entry name" value="Oligopeptide ABC transporter ATP-binding component"/>
    <property type="match status" value="1"/>
</dbReference>
<feature type="domain" description="ABC transporter" evidence="5">
    <location>
        <begin position="2"/>
        <end position="248"/>
    </location>
</feature>
<dbReference type="PANTHER" id="PTHR43776">
    <property type="entry name" value="TRANSPORT ATP-BINDING PROTEIN"/>
    <property type="match status" value="1"/>
</dbReference>
<evidence type="ECO:0000313" key="6">
    <source>
        <dbReference type="EMBL" id="QCB95095.1"/>
    </source>
</evidence>
<evidence type="ECO:0000313" key="7">
    <source>
        <dbReference type="Proteomes" id="UP000296469"/>
    </source>
</evidence>
<dbReference type="OrthoDB" id="3677453at2"/>
<evidence type="ECO:0000256" key="3">
    <source>
        <dbReference type="ARBA" id="ARBA00022741"/>
    </source>
</evidence>
<gene>
    <name evidence="6" type="ORF">E5225_01195</name>
</gene>
<dbReference type="GO" id="GO:0015833">
    <property type="term" value="P:peptide transport"/>
    <property type="evidence" value="ECO:0007669"/>
    <property type="project" value="InterPro"/>
</dbReference>
<dbReference type="GO" id="GO:0016887">
    <property type="term" value="F:ATP hydrolysis activity"/>
    <property type="evidence" value="ECO:0007669"/>
    <property type="project" value="InterPro"/>
</dbReference>
<keyword evidence="3" id="KW-0547">Nucleotide-binding</keyword>
<dbReference type="InterPro" id="IPR017871">
    <property type="entry name" value="ABC_transporter-like_CS"/>
</dbReference>
<organism evidence="6 7">
    <name type="scientific">Cellulomonas shaoxiangyii</name>
    <dbReference type="NCBI Taxonomy" id="2566013"/>
    <lineage>
        <taxon>Bacteria</taxon>
        <taxon>Bacillati</taxon>
        <taxon>Actinomycetota</taxon>
        <taxon>Actinomycetes</taxon>
        <taxon>Micrococcales</taxon>
        <taxon>Cellulomonadaceae</taxon>
        <taxon>Cellulomonas</taxon>
    </lineage>
</organism>
<dbReference type="GO" id="GO:0055085">
    <property type="term" value="P:transmembrane transport"/>
    <property type="evidence" value="ECO:0007669"/>
    <property type="project" value="UniProtKB-ARBA"/>
</dbReference>
<dbReference type="InterPro" id="IPR003593">
    <property type="entry name" value="AAA+_ATPase"/>
</dbReference>
<dbReference type="SUPFAM" id="SSF52540">
    <property type="entry name" value="P-loop containing nucleoside triphosphate hydrolases"/>
    <property type="match status" value="1"/>
</dbReference>
<accession>A0A4V1CN38</accession>